<evidence type="ECO:0000313" key="2">
    <source>
        <dbReference type="EMBL" id="KAJ7644490.1"/>
    </source>
</evidence>
<dbReference type="EMBL" id="JARKIF010000003">
    <property type="protein sequence ID" value="KAJ7644490.1"/>
    <property type="molecule type" value="Genomic_DNA"/>
</dbReference>
<evidence type="ECO:0000313" key="3">
    <source>
        <dbReference type="Proteomes" id="UP001221142"/>
    </source>
</evidence>
<evidence type="ECO:0000256" key="1">
    <source>
        <dbReference type="SAM" id="MobiDB-lite"/>
    </source>
</evidence>
<feature type="region of interest" description="Disordered" evidence="1">
    <location>
        <begin position="266"/>
        <end position="333"/>
    </location>
</feature>
<reference evidence="2" key="1">
    <citation type="submission" date="2023-03" db="EMBL/GenBank/DDBJ databases">
        <title>Massive genome expansion in bonnet fungi (Mycena s.s.) driven by repeated elements and novel gene families across ecological guilds.</title>
        <authorList>
            <consortium name="Lawrence Berkeley National Laboratory"/>
            <person name="Harder C.B."/>
            <person name="Miyauchi S."/>
            <person name="Viragh M."/>
            <person name="Kuo A."/>
            <person name="Thoen E."/>
            <person name="Andreopoulos B."/>
            <person name="Lu D."/>
            <person name="Skrede I."/>
            <person name="Drula E."/>
            <person name="Henrissat B."/>
            <person name="Morin E."/>
            <person name="Kohler A."/>
            <person name="Barry K."/>
            <person name="LaButti K."/>
            <person name="Morin E."/>
            <person name="Salamov A."/>
            <person name="Lipzen A."/>
            <person name="Mereny Z."/>
            <person name="Hegedus B."/>
            <person name="Baldrian P."/>
            <person name="Stursova M."/>
            <person name="Weitz H."/>
            <person name="Taylor A."/>
            <person name="Grigoriev I.V."/>
            <person name="Nagy L.G."/>
            <person name="Martin F."/>
            <person name="Kauserud H."/>
        </authorList>
    </citation>
    <scope>NUCLEOTIDE SEQUENCE</scope>
    <source>
        <strain evidence="2">9284</strain>
    </source>
</reference>
<gene>
    <name evidence="2" type="ORF">FB45DRAFT_297232</name>
</gene>
<protein>
    <submittedName>
        <fullName evidence="2">Uncharacterized protein</fullName>
    </submittedName>
</protein>
<feature type="compositionally biased region" description="Basic and acidic residues" evidence="1">
    <location>
        <begin position="266"/>
        <end position="276"/>
    </location>
</feature>
<feature type="region of interest" description="Disordered" evidence="1">
    <location>
        <begin position="228"/>
        <end position="251"/>
    </location>
</feature>
<name>A0AAD7FUW8_9AGAR</name>
<organism evidence="2 3">
    <name type="scientific">Roridomyces roridus</name>
    <dbReference type="NCBI Taxonomy" id="1738132"/>
    <lineage>
        <taxon>Eukaryota</taxon>
        <taxon>Fungi</taxon>
        <taxon>Dikarya</taxon>
        <taxon>Basidiomycota</taxon>
        <taxon>Agaricomycotina</taxon>
        <taxon>Agaricomycetes</taxon>
        <taxon>Agaricomycetidae</taxon>
        <taxon>Agaricales</taxon>
        <taxon>Marasmiineae</taxon>
        <taxon>Mycenaceae</taxon>
        <taxon>Roridomyces</taxon>
    </lineage>
</organism>
<feature type="compositionally biased region" description="Polar residues" evidence="1">
    <location>
        <begin position="294"/>
        <end position="306"/>
    </location>
</feature>
<comment type="caution">
    <text evidence="2">The sequence shown here is derived from an EMBL/GenBank/DDBJ whole genome shotgun (WGS) entry which is preliminary data.</text>
</comment>
<dbReference type="AlphaFoldDB" id="A0AAD7FUW8"/>
<sequence length="333" mass="37214">MDVPPQLMFSALTWDGWPSSSSGDDGDVDVGTYKEAASVRLQKRGPSAIERDALEYVPVATTSFKYERRAYTGNVADDGSRAVVGLGISPAVLSICLPGRVQWPERFPPCPAHQDPVPRSLTGPPFEFYTVDFSWDTTYWEDSDTKLSPDGLHGLYLTGPDLPWQGQQDPFDADDWYPWTGDWVTALLEQKDKRKNKNQPLGEMKKVFWTYDRMWAVEMRLEAVQVREFEEGGDSDEEGEDDEKNDERSISDYTVRATVLKVLVKKEGLDRLHEPDPPVPGDSGEKQEDEAAVSGTTESAETQPTSMKRKAEGEPGEALDGEEVGDSKKRTKK</sequence>
<accession>A0AAD7FUW8</accession>
<feature type="compositionally biased region" description="Acidic residues" evidence="1">
    <location>
        <begin position="314"/>
        <end position="324"/>
    </location>
</feature>
<keyword evidence="3" id="KW-1185">Reference proteome</keyword>
<feature type="compositionally biased region" description="Acidic residues" evidence="1">
    <location>
        <begin position="231"/>
        <end position="244"/>
    </location>
</feature>
<dbReference type="Proteomes" id="UP001221142">
    <property type="component" value="Unassembled WGS sequence"/>
</dbReference>
<proteinExistence type="predicted"/>